<feature type="binding site" evidence="3">
    <location>
        <position position="153"/>
    </location>
    <ligand>
        <name>a divalent metal cation</name>
        <dbReference type="ChEBI" id="CHEBI:60240"/>
        <label>2</label>
    </ligand>
</feature>
<comment type="caution">
    <text evidence="4">The sequence shown here is derived from an EMBL/GenBank/DDBJ whole genome shotgun (WGS) entry which is preliminary data.</text>
</comment>
<evidence type="ECO:0008006" key="6">
    <source>
        <dbReference type="Google" id="ProtNLM"/>
    </source>
</evidence>
<sequence>MIIDTHVHYNDEAFDKDRDEIIKGLYNAGVEKAVNIGTNFKTSMECIELAKKYDNIYAAVGVHPSYVDQTTEQVFDEIEKMCIFPKTVAVGEIGLDYHWDDSHRELQKEVFKRQLELAKKTGLPVVIHSRDSAKDTFDILKENRIDEIGGVMHCYSYGVELAKEYLKLGMFFGIGGVATFKNAKKLKEVIEFLPLESIVLETDCPYLAPEPFRGKRNSSIYIKYVADAVADIKGVSTEYIIKKTSENANLLYRKLIK</sequence>
<dbReference type="Gene3D" id="3.20.20.140">
    <property type="entry name" value="Metal-dependent hydrolases"/>
    <property type="match status" value="1"/>
</dbReference>
<dbReference type="eggNOG" id="COG0084">
    <property type="taxonomic scope" value="Bacteria"/>
</dbReference>
<evidence type="ECO:0000256" key="2">
    <source>
        <dbReference type="ARBA" id="ARBA00022801"/>
    </source>
</evidence>
<dbReference type="Proteomes" id="UP000003011">
    <property type="component" value="Unassembled WGS sequence"/>
</dbReference>
<gene>
    <name evidence="4" type="ORF">HMPREF9333_01654</name>
</gene>
<dbReference type="OrthoDB" id="9810005at2"/>
<dbReference type="PIRSF" id="PIRSF005902">
    <property type="entry name" value="DNase_TatD"/>
    <property type="match status" value="1"/>
</dbReference>
<dbReference type="PANTHER" id="PTHR46124">
    <property type="entry name" value="D-AMINOACYL-TRNA DEACYLASE"/>
    <property type="match status" value="1"/>
</dbReference>
<evidence type="ECO:0000256" key="1">
    <source>
        <dbReference type="ARBA" id="ARBA00022723"/>
    </source>
</evidence>
<keyword evidence="2" id="KW-0378">Hydrolase</keyword>
<keyword evidence="1 3" id="KW-0479">Metal-binding</keyword>
<evidence type="ECO:0000313" key="5">
    <source>
        <dbReference type="Proteomes" id="UP000003011"/>
    </source>
</evidence>
<dbReference type="PATRIC" id="fig|679200.3.peg.1749"/>
<dbReference type="RefSeq" id="WP_005541423.1">
    <property type="nucleotide sequence ID" value="NZ_JH378834.1"/>
</dbReference>
<feature type="binding site" evidence="3">
    <location>
        <position position="128"/>
    </location>
    <ligand>
        <name>a divalent metal cation</name>
        <dbReference type="ChEBI" id="CHEBI:60240"/>
        <label>2</label>
    </ligand>
</feature>
<feature type="binding site" evidence="3">
    <location>
        <position position="6"/>
    </location>
    <ligand>
        <name>a divalent metal cation</name>
        <dbReference type="ChEBI" id="CHEBI:60240"/>
        <label>1</label>
    </ligand>
</feature>
<dbReference type="InterPro" id="IPR032466">
    <property type="entry name" value="Metal_Hydrolase"/>
</dbReference>
<keyword evidence="5" id="KW-1185">Reference proteome</keyword>
<name>G5GJB4_9FIRM</name>
<dbReference type="Pfam" id="PF01026">
    <property type="entry name" value="TatD_DNase"/>
    <property type="match status" value="1"/>
</dbReference>
<feature type="binding site" evidence="3">
    <location>
        <position position="92"/>
    </location>
    <ligand>
        <name>a divalent metal cation</name>
        <dbReference type="ChEBI" id="CHEBI:60240"/>
        <label>1</label>
    </ligand>
</feature>
<feature type="binding site" evidence="3">
    <location>
        <position position="8"/>
    </location>
    <ligand>
        <name>a divalent metal cation</name>
        <dbReference type="ChEBI" id="CHEBI:60240"/>
        <label>1</label>
    </ligand>
</feature>
<organism evidence="4 5">
    <name type="scientific">Johnsonella ignava ATCC 51276</name>
    <dbReference type="NCBI Taxonomy" id="679200"/>
    <lineage>
        <taxon>Bacteria</taxon>
        <taxon>Bacillati</taxon>
        <taxon>Bacillota</taxon>
        <taxon>Clostridia</taxon>
        <taxon>Lachnospirales</taxon>
        <taxon>Lachnospiraceae</taxon>
        <taxon>Johnsonella</taxon>
    </lineage>
</organism>
<dbReference type="GO" id="GO:0005829">
    <property type="term" value="C:cytosol"/>
    <property type="evidence" value="ECO:0007669"/>
    <property type="project" value="TreeGrafter"/>
</dbReference>
<dbReference type="PANTHER" id="PTHR46124:SF2">
    <property type="entry name" value="D-AMINOACYL-TRNA DEACYLASE"/>
    <property type="match status" value="1"/>
</dbReference>
<dbReference type="NCBIfam" id="TIGR00010">
    <property type="entry name" value="YchF/TatD family DNA exonuclease"/>
    <property type="match status" value="1"/>
</dbReference>
<reference evidence="4 5" key="1">
    <citation type="submission" date="2011-08" db="EMBL/GenBank/DDBJ databases">
        <title>The Genome Sequence of Johnsonella ignava ATCC 51276.</title>
        <authorList>
            <consortium name="The Broad Institute Genome Sequencing Platform"/>
            <person name="Earl A."/>
            <person name="Ward D."/>
            <person name="Feldgarden M."/>
            <person name="Gevers D."/>
            <person name="Izard J."/>
            <person name="Blanton J.M."/>
            <person name="Baranova O.V."/>
            <person name="Dewhirst F.E."/>
            <person name="Young S.K."/>
            <person name="Zeng Q."/>
            <person name="Gargeya S."/>
            <person name="Fitzgerald M."/>
            <person name="Haas B."/>
            <person name="Abouelleil A."/>
            <person name="Alvarado L."/>
            <person name="Arachchi H.M."/>
            <person name="Berlin A."/>
            <person name="Brown A."/>
            <person name="Chapman S.B."/>
            <person name="Chen Z."/>
            <person name="Dunbar C."/>
            <person name="Freedman E."/>
            <person name="Gearin G."/>
            <person name="Gellesch M."/>
            <person name="Goldberg J."/>
            <person name="Griggs A."/>
            <person name="Gujja S."/>
            <person name="Heiman D."/>
            <person name="Howarth C."/>
            <person name="Larson L."/>
            <person name="Lui A."/>
            <person name="MacDonald P.J.P."/>
            <person name="Montmayeur A."/>
            <person name="Murphy C."/>
            <person name="Neiman D."/>
            <person name="Pearson M."/>
            <person name="Priest M."/>
            <person name="Roberts A."/>
            <person name="Saif S."/>
            <person name="Shea T."/>
            <person name="Shenoy N."/>
            <person name="Sisk P."/>
            <person name="Stolte C."/>
            <person name="Sykes S."/>
            <person name="Wortman J."/>
            <person name="Nusbaum C."/>
            <person name="Birren B."/>
        </authorList>
    </citation>
    <scope>NUCLEOTIDE SEQUENCE [LARGE SCALE GENOMIC DNA]</scope>
    <source>
        <strain evidence="4 5">ATCC 51276</strain>
    </source>
</reference>
<dbReference type="PROSITE" id="PS01091">
    <property type="entry name" value="TATD_3"/>
    <property type="match status" value="1"/>
</dbReference>
<dbReference type="GO" id="GO:0016788">
    <property type="term" value="F:hydrolase activity, acting on ester bonds"/>
    <property type="evidence" value="ECO:0007669"/>
    <property type="project" value="InterPro"/>
</dbReference>
<dbReference type="EMBL" id="ACZL01000026">
    <property type="protein sequence ID" value="EHI55239.1"/>
    <property type="molecule type" value="Genomic_DNA"/>
</dbReference>
<dbReference type="STRING" id="679200.HMPREF9333_01654"/>
<dbReference type="GO" id="GO:0046872">
    <property type="term" value="F:metal ion binding"/>
    <property type="evidence" value="ECO:0007669"/>
    <property type="project" value="UniProtKB-KW"/>
</dbReference>
<protein>
    <recommendedName>
        <fullName evidence="6">TatD family hydrolase</fullName>
    </recommendedName>
</protein>
<dbReference type="InterPro" id="IPR015991">
    <property type="entry name" value="TatD/YcfH-like"/>
</dbReference>
<dbReference type="CDD" id="cd01310">
    <property type="entry name" value="TatD_DNAse"/>
    <property type="match status" value="1"/>
</dbReference>
<dbReference type="GO" id="GO:0004536">
    <property type="term" value="F:DNA nuclease activity"/>
    <property type="evidence" value="ECO:0007669"/>
    <property type="project" value="InterPro"/>
</dbReference>
<dbReference type="FunFam" id="3.20.20.140:FF:000005">
    <property type="entry name" value="TatD family hydrolase"/>
    <property type="match status" value="1"/>
</dbReference>
<dbReference type="SUPFAM" id="SSF51556">
    <property type="entry name" value="Metallo-dependent hydrolases"/>
    <property type="match status" value="1"/>
</dbReference>
<dbReference type="InterPro" id="IPR018228">
    <property type="entry name" value="DNase_TatD-rel_CS"/>
</dbReference>
<dbReference type="AlphaFoldDB" id="G5GJB4"/>
<evidence type="ECO:0000313" key="4">
    <source>
        <dbReference type="EMBL" id="EHI55239.1"/>
    </source>
</evidence>
<dbReference type="InterPro" id="IPR001130">
    <property type="entry name" value="TatD-like"/>
</dbReference>
<evidence type="ECO:0000256" key="3">
    <source>
        <dbReference type="PIRSR" id="PIRSR005902-1"/>
    </source>
</evidence>
<feature type="binding site" evidence="3">
    <location>
        <position position="203"/>
    </location>
    <ligand>
        <name>a divalent metal cation</name>
        <dbReference type="ChEBI" id="CHEBI:60240"/>
        <label>1</label>
    </ligand>
</feature>
<accession>G5GJB4</accession>
<dbReference type="HOGENOM" id="CLU_031506_4_0_9"/>
<proteinExistence type="predicted"/>